<feature type="repeat" description="PPR" evidence="3">
    <location>
        <begin position="182"/>
        <end position="216"/>
    </location>
</feature>
<dbReference type="PANTHER" id="PTHR47936:SF1">
    <property type="entry name" value="PENTATRICOPEPTIDE REPEAT-CONTAINING PROTEIN GUN1, CHLOROPLASTIC"/>
    <property type="match status" value="1"/>
</dbReference>
<protein>
    <recommendedName>
        <fullName evidence="6">Pentacotripeptide-repeat region of PRORP domain-containing protein</fullName>
    </recommendedName>
</protein>
<feature type="repeat" description="PPR" evidence="3">
    <location>
        <begin position="356"/>
        <end position="390"/>
    </location>
</feature>
<name>S8CLZ0_9LAMI</name>
<feature type="repeat" description="PPR" evidence="3">
    <location>
        <begin position="252"/>
        <end position="282"/>
    </location>
</feature>
<evidence type="ECO:0000256" key="3">
    <source>
        <dbReference type="PROSITE-ProRule" id="PRU00708"/>
    </source>
</evidence>
<evidence type="ECO:0008006" key="6">
    <source>
        <dbReference type="Google" id="ProtNLM"/>
    </source>
</evidence>
<comment type="similarity">
    <text evidence="1">Belongs to the PPR family. P subfamily.</text>
</comment>
<keyword evidence="2" id="KW-0677">Repeat</keyword>
<feature type="repeat" description="PPR" evidence="3">
    <location>
        <begin position="462"/>
        <end position="496"/>
    </location>
</feature>
<dbReference type="InterPro" id="IPR002885">
    <property type="entry name" value="PPR_rpt"/>
</dbReference>
<evidence type="ECO:0000313" key="4">
    <source>
        <dbReference type="EMBL" id="EPS67755.1"/>
    </source>
</evidence>
<dbReference type="PROSITE" id="PS51375">
    <property type="entry name" value="PPR"/>
    <property type="match status" value="9"/>
</dbReference>
<dbReference type="OrthoDB" id="185373at2759"/>
<sequence length="567" mass="64791">KSLCAVVLKGHWDTILKPRIGTSLSSSFLSQALLVLLPSQFWISWSFFKWIETVPRYKLSLQSYWVVVCVLAQRRRFETARDILHKLAVREFLSSPPVLNAVVDTYHDPYIMAHVLSWLVIFYANSKMNPDSLQVFEHMIVCGYKPHLHACTVLLNSLVKERLTDTVWKTYKKMLRVGVVPNLYIYNVLIHACCKSGDVKRAEELFSELELHRISPDLFTYNTLISLYCKRGMHYEALCVQDRMERGGVSPDIVTWNSIIYSYCKGGRMREALRIFNEIKGVASPNHVTYTTLIDGYCRVDDLDAALQLLDTMEAKQLYPGVVTYNAIIRKLCQDGRMREANRLLTTMSDNRVEPDLVTCNTLINAYCKIGDMTSALKVKGKMSEAGLKPDQYTYNALIHGFSRSMDIDSAKATLFNMLSDGYTPSHCTYSWIVDFYCTRNDANAILNLPGELTEKGLCVNDNSVYRAFIRRLCKKGEVVSAVRVFRDMKRREIVGDSVIFTNLAYAFWRNGDARGASSFFDEMHERRLMVTVKIFRSMEASYGSLPSFWEALVGRGLISKATQKQI</sequence>
<dbReference type="AlphaFoldDB" id="S8CLZ0"/>
<evidence type="ECO:0000256" key="2">
    <source>
        <dbReference type="ARBA" id="ARBA00022737"/>
    </source>
</evidence>
<feature type="repeat" description="PPR" evidence="3">
    <location>
        <begin position="391"/>
        <end position="425"/>
    </location>
</feature>
<dbReference type="PANTHER" id="PTHR47936">
    <property type="entry name" value="PPR_LONG DOMAIN-CONTAINING PROTEIN"/>
    <property type="match status" value="1"/>
</dbReference>
<dbReference type="EMBL" id="AUSU01002942">
    <property type="protein sequence ID" value="EPS67755.1"/>
    <property type="molecule type" value="Genomic_DNA"/>
</dbReference>
<proteinExistence type="inferred from homology"/>
<feature type="repeat" description="PPR" evidence="3">
    <location>
        <begin position="147"/>
        <end position="181"/>
    </location>
</feature>
<dbReference type="Gene3D" id="1.25.40.10">
    <property type="entry name" value="Tetratricopeptide repeat domain"/>
    <property type="match status" value="4"/>
</dbReference>
<feature type="repeat" description="PPR" evidence="3">
    <location>
        <begin position="321"/>
        <end position="355"/>
    </location>
</feature>
<evidence type="ECO:0000313" key="5">
    <source>
        <dbReference type="Proteomes" id="UP000015453"/>
    </source>
</evidence>
<gene>
    <name evidence="4" type="ORF">M569_07017</name>
</gene>
<reference evidence="4 5" key="1">
    <citation type="journal article" date="2013" name="BMC Genomics">
        <title>The miniature genome of a carnivorous plant Genlisea aurea contains a low number of genes and short non-coding sequences.</title>
        <authorList>
            <person name="Leushkin E.V."/>
            <person name="Sutormin R.A."/>
            <person name="Nabieva E.R."/>
            <person name="Penin A.A."/>
            <person name="Kondrashov A.S."/>
            <person name="Logacheva M.D."/>
        </authorList>
    </citation>
    <scope>NUCLEOTIDE SEQUENCE [LARGE SCALE GENOMIC DNA]</scope>
</reference>
<organism evidence="4 5">
    <name type="scientific">Genlisea aurea</name>
    <dbReference type="NCBI Taxonomy" id="192259"/>
    <lineage>
        <taxon>Eukaryota</taxon>
        <taxon>Viridiplantae</taxon>
        <taxon>Streptophyta</taxon>
        <taxon>Embryophyta</taxon>
        <taxon>Tracheophyta</taxon>
        <taxon>Spermatophyta</taxon>
        <taxon>Magnoliopsida</taxon>
        <taxon>eudicotyledons</taxon>
        <taxon>Gunneridae</taxon>
        <taxon>Pentapetalae</taxon>
        <taxon>asterids</taxon>
        <taxon>lamiids</taxon>
        <taxon>Lamiales</taxon>
        <taxon>Lentibulariaceae</taxon>
        <taxon>Genlisea</taxon>
    </lineage>
</organism>
<dbReference type="InterPro" id="IPR011990">
    <property type="entry name" value="TPR-like_helical_dom_sf"/>
</dbReference>
<dbReference type="Pfam" id="PF12854">
    <property type="entry name" value="PPR_1"/>
    <property type="match status" value="3"/>
</dbReference>
<evidence type="ECO:0000256" key="1">
    <source>
        <dbReference type="ARBA" id="ARBA00007626"/>
    </source>
</evidence>
<accession>S8CLZ0</accession>
<dbReference type="Proteomes" id="UP000015453">
    <property type="component" value="Unassembled WGS sequence"/>
</dbReference>
<feature type="repeat" description="PPR" evidence="3">
    <location>
        <begin position="286"/>
        <end position="320"/>
    </location>
</feature>
<keyword evidence="5" id="KW-1185">Reference proteome</keyword>
<comment type="caution">
    <text evidence="4">The sequence shown here is derived from an EMBL/GenBank/DDBJ whole genome shotgun (WGS) entry which is preliminary data.</text>
</comment>
<feature type="non-terminal residue" evidence="4">
    <location>
        <position position="1"/>
    </location>
</feature>
<dbReference type="Pfam" id="PF01535">
    <property type="entry name" value="PPR"/>
    <property type="match status" value="3"/>
</dbReference>
<dbReference type="Pfam" id="PF13041">
    <property type="entry name" value="PPR_2"/>
    <property type="match status" value="2"/>
</dbReference>
<feature type="non-terminal residue" evidence="4">
    <location>
        <position position="567"/>
    </location>
</feature>
<dbReference type="NCBIfam" id="TIGR00756">
    <property type="entry name" value="PPR"/>
    <property type="match status" value="9"/>
</dbReference>
<feature type="repeat" description="PPR" evidence="3">
    <location>
        <begin position="217"/>
        <end position="251"/>
    </location>
</feature>